<comment type="caution">
    <text evidence="1">The sequence shown here is derived from an EMBL/GenBank/DDBJ whole genome shotgun (WGS) entry which is preliminary data.</text>
</comment>
<organism evidence="1 2">
    <name type="scientific">Babesia caballi</name>
    <dbReference type="NCBI Taxonomy" id="5871"/>
    <lineage>
        <taxon>Eukaryota</taxon>
        <taxon>Sar</taxon>
        <taxon>Alveolata</taxon>
        <taxon>Apicomplexa</taxon>
        <taxon>Aconoidasida</taxon>
        <taxon>Piroplasmida</taxon>
        <taxon>Babesiidae</taxon>
        <taxon>Babesia</taxon>
    </lineage>
</organism>
<proteinExistence type="predicted"/>
<dbReference type="EMBL" id="BPLF01000004">
    <property type="protein sequence ID" value="GIX64993.1"/>
    <property type="molecule type" value="Genomic_DNA"/>
</dbReference>
<dbReference type="AlphaFoldDB" id="A0AAV4LXU2"/>
<sequence>MLGAGLSSSARDPALRDIAQLRRSFQNVYALYAGMYLSQNLLIARAVPRILSDYYIDLKLALTLFSKIHLPLKKTGAVRVEVFHDVLPYMKARFTELQGYQDLWGRPAAPEGHLSLLSALHRANHDVLTDREIDLALMDLYGTPDMEALSVMCDRLMLRSEEMTRRKRGQKKFIQVFGAYQPTLGAFEFLRGLMIYTMVAKPEKEVIPKMFPSVASEIQTMLIASRNLLNEAQAKRQQVTDFSPEGKSMLELSSMLEGTDIFTQLYGPGYEERFARHPMTMMFSKNTECYEFRITYADDVYYHLNRGRSVYLFNYASACGSSGEANLSSMIHDAFFLANGLVKRFSLNFPDISRFRLSFHGTSLGGMFAVKTAKAMEDRYPNGLMAFVISQKTFGHLPSMAKFFLGVLGTAFSRFFGSSIDVFKDYTSIRMPKLTVFDVQDRVIPPNYSLAAHVGEQYFSSRMGRATAELQQLATLYRNADSPTPRDGEVDRVFASFFSLNSAGNHLGTQDMVVTDDWYKDRTYMNMFVGRMLAFGSLPAVTETIRYGWRAAIPDLLQLMSHCHFEGFGVYQVRSQYYLKVPRNVAVLFNMMLEGRKALTAGATLNSRIVVAYGPPEHQDLSTALGEHGASTGGSDELCYYVRWPSTPGSYRRLDRSEPLSEHALYRLRRDLQYFDMVPMPLDGVNVYAWMQLYMLVHVVDLVRTIRERNDAVPGALPHAEAFAKEIVRLAYGVDEPVLSEETGSSPRVPPRDIDSSFSRDRFRIFGNILTTYVDHSDLFNPEDEQMATYILEH</sequence>
<reference evidence="1 2" key="1">
    <citation type="submission" date="2021-06" db="EMBL/GenBank/DDBJ databases">
        <title>Genome sequence of Babesia caballi.</title>
        <authorList>
            <person name="Yamagishi J."/>
            <person name="Kidaka T."/>
            <person name="Ochi A."/>
        </authorList>
    </citation>
    <scope>NUCLEOTIDE SEQUENCE [LARGE SCALE GENOMIC DNA]</scope>
    <source>
        <strain evidence="1">USDA-D6B2</strain>
    </source>
</reference>
<protein>
    <submittedName>
        <fullName evidence="1">Membrane protein, putative</fullName>
    </submittedName>
</protein>
<dbReference type="SUPFAM" id="SSF53474">
    <property type="entry name" value="alpha/beta-Hydrolases"/>
    <property type="match status" value="1"/>
</dbReference>
<gene>
    <name evidence="1" type="ORF">BcabD6B2_44280</name>
</gene>
<dbReference type="Proteomes" id="UP001497744">
    <property type="component" value="Unassembled WGS sequence"/>
</dbReference>
<dbReference type="GeneID" id="94196474"/>
<dbReference type="InterPro" id="IPR029058">
    <property type="entry name" value="AB_hydrolase_fold"/>
</dbReference>
<evidence type="ECO:0000313" key="2">
    <source>
        <dbReference type="Proteomes" id="UP001497744"/>
    </source>
</evidence>
<accession>A0AAV4LXU2</accession>
<dbReference type="RefSeq" id="XP_067717062.1">
    <property type="nucleotide sequence ID" value="XM_067860961.1"/>
</dbReference>
<name>A0AAV4LXU2_BABCB</name>
<evidence type="ECO:0000313" key="1">
    <source>
        <dbReference type="EMBL" id="GIX64993.1"/>
    </source>
</evidence>
<keyword evidence="2" id="KW-1185">Reference proteome</keyword>